<organism evidence="1 2">
    <name type="scientific">Portunus trituberculatus</name>
    <name type="common">Swimming crab</name>
    <name type="synonym">Neptunus trituberculatus</name>
    <dbReference type="NCBI Taxonomy" id="210409"/>
    <lineage>
        <taxon>Eukaryota</taxon>
        <taxon>Metazoa</taxon>
        <taxon>Ecdysozoa</taxon>
        <taxon>Arthropoda</taxon>
        <taxon>Crustacea</taxon>
        <taxon>Multicrustacea</taxon>
        <taxon>Malacostraca</taxon>
        <taxon>Eumalacostraca</taxon>
        <taxon>Eucarida</taxon>
        <taxon>Decapoda</taxon>
        <taxon>Pleocyemata</taxon>
        <taxon>Brachyura</taxon>
        <taxon>Eubrachyura</taxon>
        <taxon>Portunoidea</taxon>
        <taxon>Portunidae</taxon>
        <taxon>Portuninae</taxon>
        <taxon>Portunus</taxon>
    </lineage>
</organism>
<proteinExistence type="predicted"/>
<keyword evidence="2" id="KW-1185">Reference proteome</keyword>
<comment type="caution">
    <text evidence="1">The sequence shown here is derived from an EMBL/GenBank/DDBJ whole genome shotgun (WGS) entry which is preliminary data.</text>
</comment>
<protein>
    <submittedName>
        <fullName evidence="1">Uncharacterized protein</fullName>
    </submittedName>
</protein>
<reference evidence="1 2" key="1">
    <citation type="submission" date="2019-05" db="EMBL/GenBank/DDBJ databases">
        <title>Another draft genome of Portunus trituberculatus and its Hox gene families provides insights of decapod evolution.</title>
        <authorList>
            <person name="Jeong J.-H."/>
            <person name="Song I."/>
            <person name="Kim S."/>
            <person name="Choi T."/>
            <person name="Kim D."/>
            <person name="Ryu S."/>
            <person name="Kim W."/>
        </authorList>
    </citation>
    <scope>NUCLEOTIDE SEQUENCE [LARGE SCALE GENOMIC DNA]</scope>
    <source>
        <tissue evidence="1">Muscle</tissue>
    </source>
</reference>
<sequence>MFTVRCSVIGWKEKRVYVEYLVPGSSHRRRCSMPATPPLLGSPINSTWLHPGGLQHCANDTLSNEGYFSGSFSLNSKCTHGQPPGTTR</sequence>
<evidence type="ECO:0000313" key="2">
    <source>
        <dbReference type="Proteomes" id="UP000324222"/>
    </source>
</evidence>
<dbReference type="Proteomes" id="UP000324222">
    <property type="component" value="Unassembled WGS sequence"/>
</dbReference>
<dbReference type="EMBL" id="VSRR010001947">
    <property type="protein sequence ID" value="MPC28660.1"/>
    <property type="molecule type" value="Genomic_DNA"/>
</dbReference>
<name>A0A5B7E3X3_PORTR</name>
<accession>A0A5B7E3X3</accession>
<evidence type="ECO:0000313" key="1">
    <source>
        <dbReference type="EMBL" id="MPC28660.1"/>
    </source>
</evidence>
<dbReference type="AlphaFoldDB" id="A0A5B7E3X3"/>
<gene>
    <name evidence="1" type="ORF">E2C01_021870</name>
</gene>